<evidence type="ECO:0000256" key="5">
    <source>
        <dbReference type="ARBA" id="ARBA00022692"/>
    </source>
</evidence>
<organism evidence="12 13">
    <name type="scientific">Malacoplasma penetrans (strain HF-2)</name>
    <name type="common">Mycoplasma penetrans</name>
    <dbReference type="NCBI Taxonomy" id="272633"/>
    <lineage>
        <taxon>Bacteria</taxon>
        <taxon>Bacillati</taxon>
        <taxon>Mycoplasmatota</taxon>
        <taxon>Mycoplasmoidales</taxon>
        <taxon>Mycoplasmoidaceae</taxon>
        <taxon>Malacoplasma</taxon>
    </lineage>
</organism>
<dbReference type="Proteomes" id="UP000002522">
    <property type="component" value="Chromosome"/>
</dbReference>
<evidence type="ECO:0000256" key="9">
    <source>
        <dbReference type="ARBA" id="ARBA00023136"/>
    </source>
</evidence>
<dbReference type="GO" id="GO:0045259">
    <property type="term" value="C:proton-transporting ATP synthase complex"/>
    <property type="evidence" value="ECO:0007669"/>
    <property type="project" value="UniProtKB-KW"/>
</dbReference>
<dbReference type="Pfam" id="PF00119">
    <property type="entry name" value="ATP-synt_A"/>
    <property type="match status" value="1"/>
</dbReference>
<dbReference type="RefSeq" id="WP_011076882.1">
    <property type="nucleotide sequence ID" value="NC_004432.1"/>
</dbReference>
<reference evidence="12 13" key="1">
    <citation type="journal article" date="2002" name="Nucleic Acids Res.">
        <title>The complete genomic sequence of Mycoplasma penetrans, an intracellular bacterial pathogen in humans.</title>
        <authorList>
            <person name="Sasaki Y."/>
            <person name="Ishikawa J."/>
            <person name="Yamashita A."/>
            <person name="Oshima K."/>
            <person name="Kenri T."/>
            <person name="Furuya K."/>
            <person name="Yoshino C."/>
            <person name="Horino A."/>
            <person name="Shiba T."/>
            <person name="Sasaki T."/>
            <person name="Hattori M."/>
        </authorList>
    </citation>
    <scope>NUCLEOTIDE SEQUENCE [LARGE SCALE GENOMIC DNA]</scope>
    <source>
        <strain evidence="12 13">HF-2</strain>
    </source>
</reference>
<feature type="transmembrane region" description="Helical" evidence="11">
    <location>
        <begin position="118"/>
        <end position="138"/>
    </location>
</feature>
<proteinExistence type="inferred from homology"/>
<dbReference type="GO" id="GO:0042777">
    <property type="term" value="P:proton motive force-driven plasma membrane ATP synthesis"/>
    <property type="evidence" value="ECO:0007669"/>
    <property type="project" value="TreeGrafter"/>
</dbReference>
<evidence type="ECO:0000256" key="11">
    <source>
        <dbReference type="SAM" id="Phobius"/>
    </source>
</evidence>
<dbReference type="KEGG" id="mpe:MYPE560"/>
<evidence type="ECO:0000256" key="4">
    <source>
        <dbReference type="ARBA" id="ARBA00022547"/>
    </source>
</evidence>
<evidence type="ECO:0000313" key="12">
    <source>
        <dbReference type="EMBL" id="BAC43846.1"/>
    </source>
</evidence>
<dbReference type="PANTHER" id="PTHR42823">
    <property type="entry name" value="ATP SYNTHASE SUBUNIT A, CHLOROPLASTIC"/>
    <property type="match status" value="1"/>
</dbReference>
<keyword evidence="8" id="KW-0406">Ion transport</keyword>
<dbReference type="InterPro" id="IPR023011">
    <property type="entry name" value="ATP_synth_F0_asu_AS"/>
</dbReference>
<keyword evidence="4" id="KW-0138">CF(0)</keyword>
<dbReference type="InterPro" id="IPR035908">
    <property type="entry name" value="F0_ATP_A_sf"/>
</dbReference>
<feature type="transmembrane region" description="Helical" evidence="11">
    <location>
        <begin position="239"/>
        <end position="257"/>
    </location>
</feature>
<dbReference type="HOGENOM" id="CLU_041018_3_0_14"/>
<comment type="similarity">
    <text evidence="2">Belongs to the ATPase A chain family.</text>
</comment>
<dbReference type="AlphaFoldDB" id="Q8EWZ4"/>
<evidence type="ECO:0000256" key="2">
    <source>
        <dbReference type="ARBA" id="ARBA00006810"/>
    </source>
</evidence>
<keyword evidence="3" id="KW-0813">Transport</keyword>
<feature type="transmembrane region" description="Helical" evidence="11">
    <location>
        <begin position="31"/>
        <end position="50"/>
    </location>
</feature>
<keyword evidence="9 11" id="KW-0472">Membrane</keyword>
<protein>
    <submittedName>
        <fullName evidence="12">ATP synthase subunit A</fullName>
    </submittedName>
</protein>
<evidence type="ECO:0000256" key="7">
    <source>
        <dbReference type="ARBA" id="ARBA00022989"/>
    </source>
</evidence>
<feature type="transmembrane region" description="Helical" evidence="11">
    <location>
        <begin position="188"/>
        <end position="209"/>
    </location>
</feature>
<dbReference type="PRINTS" id="PR00123">
    <property type="entry name" value="ATPASEA"/>
</dbReference>
<keyword evidence="7 11" id="KW-1133">Transmembrane helix</keyword>
<evidence type="ECO:0000256" key="6">
    <source>
        <dbReference type="ARBA" id="ARBA00022781"/>
    </source>
</evidence>
<dbReference type="InterPro" id="IPR045082">
    <property type="entry name" value="ATP_syn_F0_a_bact/chloroplast"/>
</dbReference>
<gene>
    <name evidence="12" type="ordered locus">MYPE560</name>
</gene>
<keyword evidence="5 11" id="KW-0812">Transmembrane</keyword>
<evidence type="ECO:0000256" key="10">
    <source>
        <dbReference type="ARBA" id="ARBA00023310"/>
    </source>
</evidence>
<dbReference type="CDD" id="cd00310">
    <property type="entry name" value="ATP-synt_Fo_a_6"/>
    <property type="match status" value="1"/>
</dbReference>
<dbReference type="EMBL" id="BA000026">
    <property type="protein sequence ID" value="BAC43846.1"/>
    <property type="molecule type" value="Genomic_DNA"/>
</dbReference>
<keyword evidence="13" id="KW-1185">Reference proteome</keyword>
<dbReference type="STRING" id="272633.gene:10731147"/>
<evidence type="ECO:0000256" key="8">
    <source>
        <dbReference type="ARBA" id="ARBA00023065"/>
    </source>
</evidence>
<name>Q8EWZ4_MALP2</name>
<feature type="transmembrane region" description="Helical" evidence="11">
    <location>
        <begin position="62"/>
        <end position="80"/>
    </location>
</feature>
<keyword evidence="6" id="KW-0375">Hydrogen ion transport</keyword>
<evidence type="ECO:0000256" key="3">
    <source>
        <dbReference type="ARBA" id="ARBA00022448"/>
    </source>
</evidence>
<evidence type="ECO:0000313" key="13">
    <source>
        <dbReference type="Proteomes" id="UP000002522"/>
    </source>
</evidence>
<dbReference type="InParanoid" id="Q8EWZ4"/>
<dbReference type="FunCoup" id="Q8EWZ4">
    <property type="interactions" value="167"/>
</dbReference>
<dbReference type="PANTHER" id="PTHR42823:SF3">
    <property type="entry name" value="ATP SYNTHASE SUBUNIT A, CHLOROPLASTIC"/>
    <property type="match status" value="1"/>
</dbReference>
<comment type="subcellular location">
    <subcellularLocation>
        <location evidence="1">Membrane</location>
        <topology evidence="1">Multi-pass membrane protein</topology>
    </subcellularLocation>
</comment>
<dbReference type="SUPFAM" id="SSF81336">
    <property type="entry name" value="F1F0 ATP synthase subunit A"/>
    <property type="match status" value="1"/>
</dbReference>
<dbReference type="NCBIfam" id="NF004485">
    <property type="entry name" value="PRK05815.3-3"/>
    <property type="match status" value="1"/>
</dbReference>
<dbReference type="InterPro" id="IPR000568">
    <property type="entry name" value="ATP_synth_F0_asu"/>
</dbReference>
<dbReference type="GO" id="GO:0005886">
    <property type="term" value="C:plasma membrane"/>
    <property type="evidence" value="ECO:0007669"/>
    <property type="project" value="TreeGrafter"/>
</dbReference>
<evidence type="ECO:0000256" key="1">
    <source>
        <dbReference type="ARBA" id="ARBA00004141"/>
    </source>
</evidence>
<dbReference type="PROSITE" id="PS00449">
    <property type="entry name" value="ATPASE_A"/>
    <property type="match status" value="1"/>
</dbReference>
<feature type="transmembrane region" description="Helical" evidence="11">
    <location>
        <begin position="92"/>
        <end position="112"/>
    </location>
</feature>
<dbReference type="GO" id="GO:0046933">
    <property type="term" value="F:proton-transporting ATP synthase activity, rotational mechanism"/>
    <property type="evidence" value="ECO:0007669"/>
    <property type="project" value="TreeGrafter"/>
</dbReference>
<accession>Q8EWZ4</accession>
<keyword evidence="10" id="KW-0066">ATP synthesis</keyword>
<dbReference type="eggNOG" id="COG0356">
    <property type="taxonomic scope" value="Bacteria"/>
</dbReference>
<sequence length="302" mass="34368">MISDGTNSVITTLQASSAFSDWKPFEYRSEITSIIVITIIMTLVLVYYNFSMKKLDPNKPPKGIAFFIFNLLGAFKTLVYEIMGKEFIKFTPYIFTVFCYIFLCNIISVVGFENPTALTTVTFALGLFTTLGTIILGIKYQKSSFFYKFLFKFYIKTKSGNKVMIPYFFNPFGITDIIMPWISISLRLWANIMAGALILGLFYALPMVMFRRDPTVLEPGPEVILFSLFAVPFHGFLDWLVGSIQAFVFVVLTLCYWSGSTEPEEESQVKKIKKKSPLSELKMSAEKRNQSNVDLINVSTIE</sequence>
<dbReference type="Gene3D" id="1.20.120.220">
    <property type="entry name" value="ATP synthase, F0 complex, subunit A"/>
    <property type="match status" value="1"/>
</dbReference>